<comment type="cofactor">
    <cofactor evidence="11">
        <name>[2Fe-2S] cluster</name>
        <dbReference type="ChEBI" id="CHEBI:190135"/>
    </cofactor>
    <text evidence="11">Binds 1 [2Fe-2S] cluster per subunit.</text>
</comment>
<dbReference type="Gene3D" id="2.40.30.10">
    <property type="entry name" value="Translation factors"/>
    <property type="match status" value="1"/>
</dbReference>
<evidence type="ECO:0000256" key="5">
    <source>
        <dbReference type="ARBA" id="ARBA00022723"/>
    </source>
</evidence>
<evidence type="ECO:0000313" key="15">
    <source>
        <dbReference type="EMBL" id="PPK49649.1"/>
    </source>
</evidence>
<keyword evidence="3 11" id="KW-0285">Flavoprotein</keyword>
<keyword evidence="6 11" id="KW-0274">FAD</keyword>
<evidence type="ECO:0000256" key="2">
    <source>
        <dbReference type="ARBA" id="ARBA00022448"/>
    </source>
</evidence>
<keyword evidence="8 11" id="KW-0249">Electron transport</keyword>
<proteinExistence type="inferred from homology"/>
<comment type="caution">
    <text evidence="11">Lacks conserved residue(s) required for the propagation of feature annotation.</text>
</comment>
<organism evidence="15 16">
    <name type="scientific">Clostridium algidicarnis DSM 15099</name>
    <dbReference type="NCBI Taxonomy" id="1121295"/>
    <lineage>
        <taxon>Bacteria</taxon>
        <taxon>Bacillati</taxon>
        <taxon>Bacillota</taxon>
        <taxon>Clostridia</taxon>
        <taxon>Eubacteriales</taxon>
        <taxon>Clostridiaceae</taxon>
        <taxon>Clostridium</taxon>
    </lineage>
</organism>
<dbReference type="SUPFAM" id="SSF52343">
    <property type="entry name" value="Ferredoxin reductase-like, C-terminal NADP-linked domain"/>
    <property type="match status" value="1"/>
</dbReference>
<reference evidence="15 16" key="1">
    <citation type="submission" date="2018-02" db="EMBL/GenBank/DDBJ databases">
        <title>Genomic Encyclopedia of Archaeal and Bacterial Type Strains, Phase II (KMG-II): from individual species to whole genera.</title>
        <authorList>
            <person name="Goeker M."/>
        </authorList>
    </citation>
    <scope>NUCLEOTIDE SEQUENCE [LARGE SCALE GENOMIC DNA]</scope>
    <source>
        <strain evidence="15 16">DSM 15099</strain>
    </source>
</reference>
<dbReference type="InterPro" id="IPR019480">
    <property type="entry name" value="Dihydroorotate_DH_Fe-S-bd"/>
</dbReference>
<evidence type="ECO:0000256" key="3">
    <source>
        <dbReference type="ARBA" id="ARBA00022630"/>
    </source>
</evidence>
<evidence type="ECO:0000256" key="11">
    <source>
        <dbReference type="HAMAP-Rule" id="MF_01211"/>
    </source>
</evidence>
<dbReference type="PIRSF" id="PIRSF006816">
    <property type="entry name" value="Cyc3_hyd_g"/>
    <property type="match status" value="1"/>
</dbReference>
<feature type="binding site" evidence="11 13">
    <location>
        <position position="238"/>
    </location>
    <ligand>
        <name>[2Fe-2S] cluster</name>
        <dbReference type="ChEBI" id="CHEBI:190135"/>
    </ligand>
</feature>
<dbReference type="Gene3D" id="2.10.240.10">
    <property type="entry name" value="Dihydroorotate dehydrogenase, electron transfer subunit"/>
    <property type="match status" value="1"/>
</dbReference>
<evidence type="ECO:0000256" key="9">
    <source>
        <dbReference type="ARBA" id="ARBA00023004"/>
    </source>
</evidence>
<dbReference type="AlphaFoldDB" id="A0A2S6G149"/>
<dbReference type="PANTHER" id="PTHR43513:SF3">
    <property type="entry name" value="DIHYDROOROTATE DEHYDROGENASE B (NAD(+)), ELECTRON TRANSFER SUBUNIT-RELATED"/>
    <property type="match status" value="1"/>
</dbReference>
<feature type="binding site" evidence="11 13">
    <location>
        <position position="218"/>
    </location>
    <ligand>
        <name>[2Fe-2S] cluster</name>
        <dbReference type="ChEBI" id="CHEBI:190135"/>
    </ligand>
</feature>
<comment type="cofactor">
    <cofactor evidence="13">
        <name>[2Fe-2S] cluster</name>
        <dbReference type="ChEBI" id="CHEBI:190135"/>
    </cofactor>
    <text evidence="13">Binds 1 [2Fe-2S] cluster per subunit.</text>
</comment>
<feature type="binding site" evidence="11 13">
    <location>
        <position position="223"/>
    </location>
    <ligand>
        <name>[2Fe-2S] cluster</name>
        <dbReference type="ChEBI" id="CHEBI:190135"/>
    </ligand>
</feature>
<dbReference type="InterPro" id="IPR023455">
    <property type="entry name" value="Dihydroorotate_DHASE_ETsu"/>
</dbReference>
<comment type="cofactor">
    <cofactor evidence="11 12">
        <name>FAD</name>
        <dbReference type="ChEBI" id="CHEBI:57692"/>
    </cofactor>
    <text evidence="11 12">Binds 1 FAD per subunit.</text>
</comment>
<dbReference type="InterPro" id="IPR017927">
    <property type="entry name" value="FAD-bd_FR_type"/>
</dbReference>
<dbReference type="Pfam" id="PF00175">
    <property type="entry name" value="NAD_binding_1"/>
    <property type="match status" value="1"/>
</dbReference>
<dbReference type="PROSITE" id="PS51384">
    <property type="entry name" value="FAD_FR"/>
    <property type="match status" value="1"/>
</dbReference>
<keyword evidence="2 11" id="KW-0813">Transport</keyword>
<dbReference type="CDD" id="cd06218">
    <property type="entry name" value="DHOD_e_trans"/>
    <property type="match status" value="1"/>
</dbReference>
<dbReference type="InterPro" id="IPR039261">
    <property type="entry name" value="FNR_nucleotide-bd"/>
</dbReference>
<comment type="caution">
    <text evidence="15">The sequence shown here is derived from an EMBL/GenBank/DDBJ whole genome shotgun (WGS) entry which is preliminary data.</text>
</comment>
<dbReference type="Pfam" id="PF10418">
    <property type="entry name" value="DHODB_Fe-S_bind"/>
    <property type="match status" value="1"/>
</dbReference>
<evidence type="ECO:0000256" key="1">
    <source>
        <dbReference type="ARBA" id="ARBA00006422"/>
    </source>
</evidence>
<evidence type="ECO:0000313" key="16">
    <source>
        <dbReference type="Proteomes" id="UP000239863"/>
    </source>
</evidence>
<protein>
    <recommendedName>
        <fullName evidence="11">Dihydroorotate dehydrogenase B (NAD(+)), electron transfer subunit</fullName>
    </recommendedName>
    <alternativeName>
        <fullName evidence="11">Dihydroorotate oxidase B, electron transfer subunit</fullName>
    </alternativeName>
</protein>
<dbReference type="Gene3D" id="3.40.50.80">
    <property type="entry name" value="Nucleotide-binding domain of ferredoxin-NADP reductase (FNR) module"/>
    <property type="match status" value="1"/>
</dbReference>
<keyword evidence="10 11" id="KW-0411">Iron-sulfur</keyword>
<comment type="function">
    <text evidence="11">Responsible for channeling the electrons from the oxidation of dihydroorotate from the FMN redox center in the PyrD type B subunit to the ultimate electron acceptor NAD(+).</text>
</comment>
<feature type="binding site" evidence="11 12">
    <location>
        <begin position="53"/>
        <end position="56"/>
    </location>
    <ligand>
        <name>FAD</name>
        <dbReference type="ChEBI" id="CHEBI:57692"/>
    </ligand>
</feature>
<dbReference type="OrthoDB" id="9789468at2"/>
<comment type="similarity">
    <text evidence="1 11">Belongs to the PyrK family.</text>
</comment>
<comment type="subunit">
    <text evidence="11">Heterotetramer of 2 PyrK and 2 PyrD type B subunits.</text>
</comment>
<dbReference type="GO" id="GO:0044205">
    <property type="term" value="P:'de novo' UMP biosynthetic process"/>
    <property type="evidence" value="ECO:0007669"/>
    <property type="project" value="UniProtKB-UniRule"/>
</dbReference>
<keyword evidence="7 11" id="KW-0665">Pyrimidine biosynthesis</keyword>
<dbReference type="Proteomes" id="UP000239863">
    <property type="component" value="Unassembled WGS sequence"/>
</dbReference>
<keyword evidence="9 11" id="KW-0408">Iron</keyword>
<dbReference type="GO" id="GO:0051537">
    <property type="term" value="F:2 iron, 2 sulfur cluster binding"/>
    <property type="evidence" value="ECO:0007669"/>
    <property type="project" value="UniProtKB-KW"/>
</dbReference>
<evidence type="ECO:0000256" key="6">
    <source>
        <dbReference type="ARBA" id="ARBA00022827"/>
    </source>
</evidence>
<dbReference type="GO" id="GO:0050660">
    <property type="term" value="F:flavin adenine dinucleotide binding"/>
    <property type="evidence" value="ECO:0007669"/>
    <property type="project" value="InterPro"/>
</dbReference>
<dbReference type="InterPro" id="IPR050353">
    <property type="entry name" value="PyrK_electron_transfer"/>
</dbReference>
<dbReference type="GO" id="GO:0009055">
    <property type="term" value="F:electron transfer activity"/>
    <property type="evidence" value="ECO:0007669"/>
    <property type="project" value="UniProtKB-UniRule"/>
</dbReference>
<dbReference type="SUPFAM" id="SSF63380">
    <property type="entry name" value="Riboflavin synthase domain-like"/>
    <property type="match status" value="1"/>
</dbReference>
<dbReference type="NCBIfam" id="NF000798">
    <property type="entry name" value="PRK00054.1-3"/>
    <property type="match status" value="1"/>
</dbReference>
<dbReference type="RefSeq" id="WP_104408995.1">
    <property type="nucleotide sequence ID" value="NZ_PTIS01000001.1"/>
</dbReference>
<evidence type="ECO:0000256" key="10">
    <source>
        <dbReference type="ARBA" id="ARBA00023014"/>
    </source>
</evidence>
<dbReference type="InterPro" id="IPR012165">
    <property type="entry name" value="Cyt_c3_hydrogenase_gsu"/>
</dbReference>
<evidence type="ECO:0000256" key="8">
    <source>
        <dbReference type="ARBA" id="ARBA00022982"/>
    </source>
</evidence>
<dbReference type="GO" id="GO:0016491">
    <property type="term" value="F:oxidoreductase activity"/>
    <property type="evidence" value="ECO:0007669"/>
    <property type="project" value="InterPro"/>
</dbReference>
<dbReference type="InterPro" id="IPR037117">
    <property type="entry name" value="Dihydroorotate_DH_ele_sf"/>
</dbReference>
<sequence length="251" mass="27790">MSANFTKVKVIKNDEVYNNIFSLCVELNEDVENLLPGKFYMLKLEDTETLLPRPISICSFNSNKLEFLYEVVGKGTKSFSTLSTGEYINIIGPLGNGFPVHEAKGKIAIISGGIGIAPMKELIKSLKDSKDIDIIHLYSGFREEPYFMEGFKDTADKIYIATDSGKEGHKGFITDIIDYKNYDLVFCCGPLPMMKKVAQSCKECGVKSYISMEGHMACGVGACLVCTCKTKEGNKRTCKDGPIFLGETLEF</sequence>
<feature type="binding site" evidence="11 12">
    <location>
        <begin position="75"/>
        <end position="76"/>
    </location>
    <ligand>
        <name>FAD</name>
        <dbReference type="ChEBI" id="CHEBI:57692"/>
    </ligand>
</feature>
<dbReference type="HAMAP" id="MF_01211">
    <property type="entry name" value="DHODB_Fe_S_bind"/>
    <property type="match status" value="1"/>
</dbReference>
<evidence type="ECO:0000256" key="13">
    <source>
        <dbReference type="PIRSR" id="PIRSR006816-2"/>
    </source>
</evidence>
<dbReference type="PANTHER" id="PTHR43513">
    <property type="entry name" value="DIHYDROOROTATE DEHYDROGENASE B (NAD(+)), ELECTRON TRANSFER SUBUNIT"/>
    <property type="match status" value="1"/>
</dbReference>
<evidence type="ECO:0000259" key="14">
    <source>
        <dbReference type="PROSITE" id="PS51384"/>
    </source>
</evidence>
<dbReference type="STRING" id="37659.GCA_000703125_02638"/>
<keyword evidence="5 11" id="KW-0479">Metal-binding</keyword>
<evidence type="ECO:0000256" key="7">
    <source>
        <dbReference type="ARBA" id="ARBA00022975"/>
    </source>
</evidence>
<gene>
    <name evidence="11" type="primary">pyrK</name>
    <name evidence="15" type="ORF">BD821_101312</name>
</gene>
<feature type="domain" description="FAD-binding FR-type" evidence="14">
    <location>
        <begin position="3"/>
        <end position="100"/>
    </location>
</feature>
<accession>A0A2S6G149</accession>
<dbReference type="GO" id="GO:0046872">
    <property type="term" value="F:metal ion binding"/>
    <property type="evidence" value="ECO:0007669"/>
    <property type="project" value="UniProtKB-KW"/>
</dbReference>
<dbReference type="EMBL" id="PTIS01000001">
    <property type="protein sequence ID" value="PPK49649.1"/>
    <property type="molecule type" value="Genomic_DNA"/>
</dbReference>
<dbReference type="UniPathway" id="UPA00070">
    <property type="reaction ID" value="UER00945"/>
</dbReference>
<dbReference type="InterPro" id="IPR001433">
    <property type="entry name" value="OxRdtase_FAD/NAD-bd"/>
</dbReference>
<dbReference type="InterPro" id="IPR017938">
    <property type="entry name" value="Riboflavin_synthase-like_b-brl"/>
</dbReference>
<name>A0A2S6G149_9CLOT</name>
<feature type="binding site" evidence="11 13">
    <location>
        <position position="226"/>
    </location>
    <ligand>
        <name>[2Fe-2S] cluster</name>
        <dbReference type="ChEBI" id="CHEBI:190135"/>
    </ligand>
</feature>
<evidence type="ECO:0000256" key="4">
    <source>
        <dbReference type="ARBA" id="ARBA00022714"/>
    </source>
</evidence>
<keyword evidence="4 11" id="KW-0001">2Fe-2S</keyword>
<comment type="pathway">
    <text evidence="11">Pyrimidine metabolism; UMP biosynthesis via de novo pathway; orotate from (S)-dihydroorotate (NAD(+) route): step 1/1.</text>
</comment>
<evidence type="ECO:0000256" key="12">
    <source>
        <dbReference type="PIRSR" id="PIRSR006816-1"/>
    </source>
</evidence>